<dbReference type="NCBIfam" id="TIGR03696">
    <property type="entry name" value="Rhs_assc_core"/>
    <property type="match status" value="1"/>
</dbReference>
<keyword evidence="7" id="KW-1185">Reference proteome</keyword>
<name>U4KJ33_9VIBR</name>
<evidence type="ECO:0000313" key="7">
    <source>
        <dbReference type="Proteomes" id="UP000016895"/>
    </source>
</evidence>
<evidence type="ECO:0000256" key="4">
    <source>
        <dbReference type="ARBA" id="ARBA00023026"/>
    </source>
</evidence>
<dbReference type="InterPro" id="IPR028994">
    <property type="entry name" value="Integrin_alpha_N"/>
</dbReference>
<dbReference type="GO" id="GO:0007229">
    <property type="term" value="P:integrin-mediated signaling pathway"/>
    <property type="evidence" value="ECO:0007669"/>
    <property type="project" value="UniProtKB-KW"/>
</dbReference>
<keyword evidence="4" id="KW-0843">Virulence</keyword>
<dbReference type="Pfam" id="PF13517">
    <property type="entry name" value="FG-GAP_3"/>
    <property type="match status" value="1"/>
</dbReference>
<evidence type="ECO:0000256" key="1">
    <source>
        <dbReference type="ARBA" id="ARBA00004613"/>
    </source>
</evidence>
<keyword evidence="2" id="KW-0964">Secreted</keyword>
<dbReference type="Pfam" id="PF03534">
    <property type="entry name" value="SpvB"/>
    <property type="match status" value="1"/>
</dbReference>
<dbReference type="InterPro" id="IPR050708">
    <property type="entry name" value="T6SS_VgrG/RHS"/>
</dbReference>
<dbReference type="EMBL" id="FO203527">
    <property type="protein sequence ID" value="CCO61730.1"/>
    <property type="molecule type" value="Genomic_DNA"/>
</dbReference>
<dbReference type="Pfam" id="PF05593">
    <property type="entry name" value="RHS_repeat"/>
    <property type="match status" value="2"/>
</dbReference>
<reference evidence="6 7" key="1">
    <citation type="journal article" date="2013" name="ISME J.">
        <title>Comparative genomics of pathogenic lineages of Vibrio nigripulchritudo identifies virulence-associated traits.</title>
        <authorList>
            <person name="Goudenege D."/>
            <person name="Labreuche Y."/>
            <person name="Krin E."/>
            <person name="Ansquer D."/>
            <person name="Mangenot S."/>
            <person name="Calteau A."/>
            <person name="Medigue C."/>
            <person name="Mazel D."/>
            <person name="Polz M.F."/>
            <person name="Le Roux F."/>
        </authorList>
    </citation>
    <scope>NUCLEOTIDE SEQUENCE [LARGE SCALE GENOMIC DNA]</scope>
    <source>
        <strain evidence="7">SnF1</strain>
    </source>
</reference>
<dbReference type="SUPFAM" id="SSF69318">
    <property type="entry name" value="Integrin alpha N-terminal domain"/>
    <property type="match status" value="1"/>
</dbReference>
<dbReference type="STRING" id="28173.VIBNI_B2021"/>
<dbReference type="InterPro" id="IPR013517">
    <property type="entry name" value="FG-GAP"/>
</dbReference>
<accession>U4KJ33</accession>
<dbReference type="PATRIC" id="fig|1260221.3.peg.5577"/>
<dbReference type="PANTHER" id="PTHR32305:SF15">
    <property type="entry name" value="PROTEIN RHSA-RELATED"/>
    <property type="match status" value="1"/>
</dbReference>
<dbReference type="GO" id="GO:0005576">
    <property type="term" value="C:extracellular region"/>
    <property type="evidence" value="ECO:0007669"/>
    <property type="project" value="UniProtKB-SubCell"/>
</dbReference>
<keyword evidence="3" id="KW-0732">Signal</keyword>
<sequence>MFSLLSLFSVLVYAAAPVIRGDFNVSGGQATYSLPIEVVPGRNGHQPTLAISYASDSPNGYLGMGWNLSGLSSITRCGKNLAKDGRWGGVRLNNDDRYCLDGQRLVAITGQDGGHLTEYRLENNGYSKIVSFKNHYHGHGPSHFKVWKKDGSVYEYGMEDTAQVNLPGQTHIYKWALNKITDHTKSNHIDFKYYENNSTGRHRINSINYMGGSVEFGYEDRSDKTSQYLVGSKLTRPQRLSKIYVKNETGGFVRNYRLAYKDSSATSRSLLTSVHMCTGSEMTECSNAINFEWRDALNNDTQKVSDTGILEPRFFDVQRDGVKESYGMTYRPKVFKGCHGKDPGWSYKTPYGNVITERGSSSTLTGSINSINLHTGPMRLQYVGDHCGTDNHPKKKYELKYDNPGYSSSYMPNGDGVLHIQDPSKIAGDFSGDGRQTLTNKHHGFDVKFIDDIDGDGIDDWYSYRPRRSGGSYSYRVLKYYLSSRQYHELYIHTYGNTTDFRFVDVNNDGYKDLLTLESSTGHILVYYFNGTRYTSDRGRYDQIVRTGTNADEAKFFDYNSDGYPDLFINKIIYKNTFGQFALGSRLRSGIENFHSFTDLNSDGRIDLVLGESDKVKSVHVSKPYAQDKIRVIREEAQEYIIDYKPASDTSVHAQRRYYYYPVVNSTPSRYLVSHVKKQPYGYSATTYDYHYQGAKSHRKGLGFLGFDQITVTENSDVTTTTISEFSPRNSNGVVTVRTAGKPTKITVKKAGKKVKETNYLNYESKERSGVNGVKYYETYAQRIEVKNYDDAGTHLKTATTTITRDTKGFGNVTEKTTVVEGQVANSGSFTTKDEFEYVSNGTTESFQALSITSTSVPNIDAVFNQFVYGITKYCGTDGKVYVKPNDQFVLIHGDIDVPLVLKRMNFFYRFDASTSSSSPSYTEQQGSLTAISESAFKAANPRSCGSLVYQDFNGDGTKELTSRQLNVTQVITESGSDFWQLGAVKKSTQSIIDNTSGDVKTTVSDFEYTAKGLLSKQTITPTAYQSGGVSGRNLITRYGYDDFGNITSQIVSGSDLDLRTTSTVYDSNQLYIDKVTNAKGHVTDYTYDASGRLTEEIAPNGRKVTYQYDSFGRLIKETHPGTNNFVAYGYLSAGAEECGNPDKETLRCVKTLPNQGGESWVQLDFAGREVRSGVTSFDGRIAYTDTHWDRNGRKTSVTRPYFINDPVFHVEFEYDTLNREILKKEPGATGGQALWRTNYNAFTTTLTDARGFEHRTTTNVLGHILKKEEAVGKPNYSYQTYTYFPDGKLKTSIDSKGNLTKIEYDNLGYRSILDDPDLGVWTYKYNEVGELLEKEDANGVTTTYRYDSLGRKVYQKDGSSAASTWVYDGRGTASLGALTSVSGHGSNSEFYYHANGLLAEKATFIDGEKFSTLYGYDDFERLKTEVRPNGLDSSSANLPINLANATKASNRLALEYLYNDKGYLALIRSPYTYADTKFSHPSYRAEIDQLIKETLNVAKQYLNKAERYAQQKGFFEGKVNEYNSKTIGLHHLDSASLQILGSENIFRLKRWCDANGKCYLRPGSWVILHDDVSIPIDITLDGAIYELQQRLGDSRNGVRNYHSSLIDTGLTDSAFKQMGLSPAGDFRVVDYDKNGTLNLMAANDVYGARADSSTQQELVFSAEDLQQAADISNRHYLYYTDLARDLLTLVDKVQALSNVYCEAKHNLVGNSSEAPGSVNCQNKAEEKPNQLTHLKSLYTNSELAEASQSGAYQIYWQRRETDAYGHTLSETLGNGLVNTYYHSASTGKPMMITTHKTGQVLSHRYKEITGKQNAFVGSSDATRWLEYQYDDHNNVTQRYDQSLGIRDFYTYDGLDRVKTNNIVLDNGSSQANVTKNSAFSYDSIGNILSKTGVSGTYEYSSIGAGPHAVTKANGLTYQYDAVGNMVSAKRSNNSVERTLSWTAFNKPSEITRNGKTVSFSYDANHNRYKKVSGSQTTVYIDKTYERVTDVSTGEVQHQHFVYAEGKLIALNSQSENADGSITNKQVRFLHYDALNSVDMITDLYGYVVERRSYDAFGKQRDVTWQVAKRDEKHRYVAQMVLTNRGYTGHEEIEEVGLIHMNGRVYDQTLGRFVSADPIIQAPFVTNSFNRYAYVWNNPLKYIDPTGFEADEDIWADDWEPDYSECASCGNGIVDDSNGNESNRGDNRPYNNHEPRENIQANGIFFDLIFTVKEFAGLLPGVDGNTDADKARSAAKVAYYQCRSGRCSSAAIKLLAGGVFGFIPSASSEEKGKWGNFLGVDSAIIAQLGLNADSTSFLEIGMTIPSFAIDFFGGDSGGADIGIQLGFLKQNGRKYEYGFYWSKTAYGGAAIPGTSGNLWNGPARIASLLKLTMGTHGGTFADFSGSATGGDLSFGPVGFSMGRSDSGREFGGIGLRSGLDFSLGRETTGIFSIGEDGARLYHDGCSGFVC</sequence>
<evidence type="ECO:0000256" key="3">
    <source>
        <dbReference type="ARBA" id="ARBA00022729"/>
    </source>
</evidence>
<dbReference type="NCBIfam" id="TIGR01643">
    <property type="entry name" value="YD_repeat_2x"/>
    <property type="match status" value="3"/>
</dbReference>
<dbReference type="Gene3D" id="3.90.930.1">
    <property type="match status" value="1"/>
</dbReference>
<dbReference type="Gene3D" id="2.180.10.10">
    <property type="entry name" value="RHS repeat-associated core"/>
    <property type="match status" value="2"/>
</dbReference>
<dbReference type="InterPro" id="IPR006530">
    <property type="entry name" value="YD"/>
</dbReference>
<gene>
    <name evidence="6" type="ORF">VIBNI_B2021</name>
</gene>
<dbReference type="KEGG" id="vni:VIBNI_B2021"/>
<feature type="compositionally biased region" description="Basic and acidic residues" evidence="5">
    <location>
        <begin position="2183"/>
        <end position="2194"/>
    </location>
</feature>
<organism evidence="6 7">
    <name type="scientific">Vibrio nigripulchritudo</name>
    <dbReference type="NCBI Taxonomy" id="28173"/>
    <lineage>
        <taxon>Bacteria</taxon>
        <taxon>Pseudomonadati</taxon>
        <taxon>Pseudomonadota</taxon>
        <taxon>Gammaproteobacteria</taxon>
        <taxon>Vibrionales</taxon>
        <taxon>Vibrionaceae</taxon>
        <taxon>Vibrio</taxon>
    </lineage>
</organism>
<dbReference type="InterPro" id="IPR031325">
    <property type="entry name" value="RHS_repeat"/>
</dbReference>
<dbReference type="PANTHER" id="PTHR32305">
    <property type="match status" value="1"/>
</dbReference>
<proteinExistence type="predicted"/>
<evidence type="ECO:0000256" key="2">
    <source>
        <dbReference type="ARBA" id="ARBA00022525"/>
    </source>
</evidence>
<protein>
    <submittedName>
        <fullName evidence="6">Putative Rhs family protein fused with Integrin alpha N-terminal domain</fullName>
    </submittedName>
</protein>
<comment type="subcellular location">
    <subcellularLocation>
        <location evidence="1">Secreted</location>
    </subcellularLocation>
</comment>
<dbReference type="Proteomes" id="UP000016895">
    <property type="component" value="Chromosome 2"/>
</dbReference>
<dbReference type="InterPro" id="IPR022385">
    <property type="entry name" value="Rhs_assc_core"/>
</dbReference>
<feature type="region of interest" description="Disordered" evidence="5">
    <location>
        <begin position="2174"/>
        <end position="2194"/>
    </location>
</feature>
<evidence type="ECO:0000256" key="5">
    <source>
        <dbReference type="SAM" id="MobiDB-lite"/>
    </source>
</evidence>
<dbReference type="InterPro" id="IPR003284">
    <property type="entry name" value="Sal_SpvB"/>
</dbReference>
<dbReference type="GO" id="GO:0005737">
    <property type="term" value="C:cytoplasm"/>
    <property type="evidence" value="ECO:0007669"/>
    <property type="project" value="InterPro"/>
</dbReference>
<evidence type="ECO:0000313" key="6">
    <source>
        <dbReference type="EMBL" id="CCO61730.1"/>
    </source>
</evidence>
<keyword evidence="6" id="KW-0401">Integrin</keyword>